<dbReference type="AlphaFoldDB" id="A0A1T4PJR8"/>
<reference evidence="1 2" key="1">
    <citation type="submission" date="2017-02" db="EMBL/GenBank/DDBJ databases">
        <authorList>
            <person name="Peterson S.W."/>
        </authorList>
    </citation>
    <scope>NUCLEOTIDE SEQUENCE [LARGE SCALE GENOMIC DNA]</scope>
    <source>
        <strain evidence="1 2">ATCC 700028</strain>
    </source>
</reference>
<dbReference type="InterPro" id="IPR018777">
    <property type="entry name" value="Replication_initiator_prot_A"/>
</dbReference>
<gene>
    <name evidence="1" type="ORF">SAMN02745174_01934</name>
</gene>
<evidence type="ECO:0000313" key="1">
    <source>
        <dbReference type="EMBL" id="SJZ91814.1"/>
    </source>
</evidence>
<name>A0A1T4PJR8_9FUSO</name>
<dbReference type="EMBL" id="FUWX01000015">
    <property type="protein sequence ID" value="SJZ91814.1"/>
    <property type="molecule type" value="Genomic_DNA"/>
</dbReference>
<dbReference type="OrthoDB" id="83735at2"/>
<dbReference type="Proteomes" id="UP000191153">
    <property type="component" value="Unassembled WGS sequence"/>
</dbReference>
<keyword evidence="2" id="KW-1185">Reference proteome</keyword>
<accession>A0A1T4PJR8</accession>
<dbReference type="Pfam" id="PF10134">
    <property type="entry name" value="RPA"/>
    <property type="match status" value="1"/>
</dbReference>
<dbReference type="RefSeq" id="WP_078694398.1">
    <property type="nucleotide sequence ID" value="NZ_FUWX01000015.1"/>
</dbReference>
<proteinExistence type="predicted"/>
<evidence type="ECO:0000313" key="2">
    <source>
        <dbReference type="Proteomes" id="UP000191153"/>
    </source>
</evidence>
<protein>
    <submittedName>
        <fullName evidence="1">Replication initiator protein A</fullName>
    </submittedName>
</protein>
<sequence>MNNKNGDELETFSITSSGSLLEDIRKIDIKLNQVPDIEVREVVIKETGNFLNLKDNIINIPVEMIVFPFFTPQKQNKRVNFQYSFEDLGVTMYCTLVAKDVKDRVFQPSIFEEKIYTYLISMYEMKKDTEDSKEYIEFEISDFIVNFLGNKMNRTYYSKVEQALKNLKNTEYQFIVSNHTKLGKYKFEDEEFKLLTYQKLKKGKKIYYRVTLNKNIRQKISDKRYIKYNSKALMEILAKDPIAARIYKYISKIRYDKLQGEINVRTIAAIIPLKTEQITERVNKNGEVKTYVLCRMKQVLKRIEKAFDILLDLGYIVTYSSRQAVEEDTYYMTYTFNPDKDGECHISSFIEMKNQDKPKEIIYKKDKKLIKDKFDSKDIIDAEIVEVFDSKPKKEKPKKTTKKPKVQEVQTVEEGHLSEKVLDGVTKAKKNLYISKAWNKRTDTKIQKIFLEEGEEVTLEVLKRLYKNLNSPIKTTLVQYINGVLKNMFQEAKEANRQNLTLFNNIVKEKGLISKKKINAARKTVRKPVISSIKDLVEDNEIPEDILIKFENYDEYEKMKIEEKALKICSEEENIDVNFLLTMKSKSQKIYLNTIKKYIERVIKED</sequence>
<organism evidence="1 2">
    <name type="scientific">Cetobacterium ceti</name>
    <dbReference type="NCBI Taxonomy" id="180163"/>
    <lineage>
        <taxon>Bacteria</taxon>
        <taxon>Fusobacteriati</taxon>
        <taxon>Fusobacteriota</taxon>
        <taxon>Fusobacteriia</taxon>
        <taxon>Fusobacteriales</taxon>
        <taxon>Fusobacteriaceae</taxon>
        <taxon>Cetobacterium</taxon>
    </lineage>
</organism>